<dbReference type="EMBL" id="CP165718">
    <property type="protein sequence ID" value="XDV09541.1"/>
    <property type="molecule type" value="Genomic_DNA"/>
</dbReference>
<dbReference type="InterPro" id="IPR023162">
    <property type="entry name" value="Apc36109-like_dom_sf"/>
</dbReference>
<dbReference type="RefSeq" id="WP_369742935.1">
    <property type="nucleotide sequence ID" value="NZ_CP165718.1"/>
</dbReference>
<proteinExistence type="predicted"/>
<dbReference type="SUPFAM" id="SSF116922">
    <property type="entry name" value="YugE-like"/>
    <property type="match status" value="1"/>
</dbReference>
<gene>
    <name evidence="1" type="ORF">AB8S08_12415</name>
</gene>
<evidence type="ECO:0000313" key="1">
    <source>
        <dbReference type="EMBL" id="XDV09541.1"/>
    </source>
</evidence>
<protein>
    <submittedName>
        <fullName evidence="1">Uncharacterized protein</fullName>
    </submittedName>
</protein>
<name>A0AB39X690_9GAMM</name>
<organism evidence="1">
    <name type="scientific">Pseudidiomarina sp. PP-1MA</name>
    <dbReference type="NCBI Taxonomy" id="3237706"/>
    <lineage>
        <taxon>Bacteria</taxon>
        <taxon>Pseudomonadati</taxon>
        <taxon>Pseudomonadota</taxon>
        <taxon>Gammaproteobacteria</taxon>
        <taxon>Alteromonadales</taxon>
        <taxon>Idiomarinaceae</taxon>
        <taxon>Pseudidiomarina</taxon>
    </lineage>
</organism>
<sequence>MGQKLPPDQLELYKRIDEVLFYKWDPIGISDGDWARDEYQSYLPRVFAHAMESDSPEPIAKYLGVVSTESMGLSTAPEHDLNIAKMIIEIKNGLGL</sequence>
<dbReference type="AlphaFoldDB" id="A0AB39X690"/>
<accession>A0AB39X690</accession>
<reference evidence="1" key="1">
    <citation type="submission" date="2024-07" db="EMBL/GenBank/DDBJ databases">
        <title>Whole genome sequence of bacterial strains from algal surface.</title>
        <authorList>
            <person name="Kumar P."/>
        </authorList>
    </citation>
    <scope>NUCLEOTIDE SEQUENCE</scope>
    <source>
        <strain evidence="1">PP-1MA</strain>
    </source>
</reference>